<dbReference type="CDD" id="cd20958">
    <property type="entry name" value="IgI_5_Dscam"/>
    <property type="match status" value="1"/>
</dbReference>
<evidence type="ECO:0000313" key="13">
    <source>
        <dbReference type="Proteomes" id="UP000235965"/>
    </source>
</evidence>
<dbReference type="OrthoDB" id="5982258at2759"/>
<dbReference type="PANTHER" id="PTHR12231">
    <property type="entry name" value="CTX-RELATED TYPE I TRANSMEMBRANE PROTEIN"/>
    <property type="match status" value="1"/>
</dbReference>
<dbReference type="GO" id="GO:0016020">
    <property type="term" value="C:membrane"/>
    <property type="evidence" value="ECO:0007669"/>
    <property type="project" value="UniProtKB-SubCell"/>
</dbReference>
<keyword evidence="9" id="KW-0393">Immunoglobulin domain</keyword>
<dbReference type="InterPro" id="IPR003599">
    <property type="entry name" value="Ig_sub"/>
</dbReference>
<dbReference type="CDD" id="cd00063">
    <property type="entry name" value="FN3"/>
    <property type="match status" value="1"/>
</dbReference>
<dbReference type="EMBL" id="NEVH01002550">
    <property type="protein sequence ID" value="PNF42159.1"/>
    <property type="molecule type" value="Genomic_DNA"/>
</dbReference>
<dbReference type="SUPFAM" id="SSF49265">
    <property type="entry name" value="Fibronectin type III"/>
    <property type="match status" value="1"/>
</dbReference>
<dbReference type="InterPro" id="IPR003961">
    <property type="entry name" value="FN3_dom"/>
</dbReference>
<evidence type="ECO:0000256" key="9">
    <source>
        <dbReference type="ARBA" id="ARBA00023319"/>
    </source>
</evidence>
<protein>
    <recommendedName>
        <fullName evidence="14">Down syndrome cell adhesion molecule-like protein Dscam2</fullName>
    </recommendedName>
</protein>
<dbReference type="SMART" id="SM00408">
    <property type="entry name" value="IGc2"/>
    <property type="match status" value="8"/>
</dbReference>
<feature type="domain" description="Ig-like" evidence="10">
    <location>
        <begin position="415"/>
        <end position="501"/>
    </location>
</feature>
<dbReference type="FunFam" id="2.60.40.10:FF:000333">
    <property type="entry name" value="Down syndrome cell adhesion molecule"/>
    <property type="match status" value="2"/>
</dbReference>
<dbReference type="STRING" id="105785.A0A2J7RMW5"/>
<keyword evidence="5" id="KW-0130">Cell adhesion</keyword>
<evidence type="ECO:0000259" key="10">
    <source>
        <dbReference type="PROSITE" id="PS50835"/>
    </source>
</evidence>
<gene>
    <name evidence="12" type="ORF">B7P43_G09249</name>
</gene>
<evidence type="ECO:0000313" key="12">
    <source>
        <dbReference type="EMBL" id="PNF42159.1"/>
    </source>
</evidence>
<name>A0A2J7RMW5_9NEOP</name>
<dbReference type="Gene3D" id="2.60.40.10">
    <property type="entry name" value="Immunoglobulins"/>
    <property type="match status" value="10"/>
</dbReference>
<dbReference type="AlphaFoldDB" id="A0A2J7RMW5"/>
<dbReference type="InterPro" id="IPR036179">
    <property type="entry name" value="Ig-like_dom_sf"/>
</dbReference>
<dbReference type="FunFam" id="2.60.40.10:FF:000017">
    <property type="entry name" value="Down syndrome cell adhesion molecule b"/>
    <property type="match status" value="1"/>
</dbReference>
<accession>A0A2J7RMW5</accession>
<keyword evidence="6" id="KW-1133">Transmembrane helix</keyword>
<keyword evidence="3" id="KW-0732">Signal</keyword>
<keyword evidence="4" id="KW-0677">Repeat</keyword>
<evidence type="ECO:0000256" key="3">
    <source>
        <dbReference type="ARBA" id="ARBA00022729"/>
    </source>
</evidence>
<evidence type="ECO:0000256" key="8">
    <source>
        <dbReference type="ARBA" id="ARBA00023157"/>
    </source>
</evidence>
<dbReference type="InterPro" id="IPR036116">
    <property type="entry name" value="FN3_sf"/>
</dbReference>
<dbReference type="PROSITE" id="PS50835">
    <property type="entry name" value="IG_LIKE"/>
    <property type="match status" value="9"/>
</dbReference>
<feature type="domain" description="Fibronectin type-III" evidence="11">
    <location>
        <begin position="892"/>
        <end position="934"/>
    </location>
</feature>
<keyword evidence="7" id="KW-0472">Membrane</keyword>
<dbReference type="Pfam" id="PF13927">
    <property type="entry name" value="Ig_3"/>
    <property type="match status" value="3"/>
</dbReference>
<dbReference type="FunFam" id="2.60.40.10:FF:000104">
    <property type="entry name" value="Down syndrome cell adhesion molecule b"/>
    <property type="match status" value="1"/>
</dbReference>
<dbReference type="GO" id="GO:0043005">
    <property type="term" value="C:neuron projection"/>
    <property type="evidence" value="ECO:0007669"/>
    <property type="project" value="TreeGrafter"/>
</dbReference>
<feature type="domain" description="Ig-like" evidence="10">
    <location>
        <begin position="506"/>
        <end position="594"/>
    </location>
</feature>
<dbReference type="Pfam" id="PF07679">
    <property type="entry name" value="I-set"/>
    <property type="match status" value="5"/>
</dbReference>
<dbReference type="InParanoid" id="A0A2J7RMW5"/>
<dbReference type="FunFam" id="2.60.40.10:FF:000032">
    <property type="entry name" value="palladin isoform X1"/>
    <property type="match status" value="1"/>
</dbReference>
<feature type="domain" description="Ig-like" evidence="10">
    <location>
        <begin position="599"/>
        <end position="683"/>
    </location>
</feature>
<feature type="domain" description="Ig-like" evidence="10">
    <location>
        <begin position="317"/>
        <end position="410"/>
    </location>
</feature>
<evidence type="ECO:0000256" key="7">
    <source>
        <dbReference type="ARBA" id="ARBA00023136"/>
    </source>
</evidence>
<dbReference type="GO" id="GO:0007155">
    <property type="term" value="P:cell adhesion"/>
    <property type="evidence" value="ECO:0007669"/>
    <property type="project" value="UniProtKB-KW"/>
</dbReference>
<feature type="domain" description="Ig-like" evidence="10">
    <location>
        <begin position="129"/>
        <end position="224"/>
    </location>
</feature>
<comment type="caution">
    <text evidence="12">The sequence shown here is derived from an EMBL/GenBank/DDBJ whole genome shotgun (WGS) entry which is preliminary data.</text>
</comment>
<dbReference type="InterPro" id="IPR013098">
    <property type="entry name" value="Ig_I-set"/>
</dbReference>
<evidence type="ECO:0000256" key="1">
    <source>
        <dbReference type="ARBA" id="ARBA00004479"/>
    </source>
</evidence>
<evidence type="ECO:0000256" key="4">
    <source>
        <dbReference type="ARBA" id="ARBA00022737"/>
    </source>
</evidence>
<dbReference type="FunFam" id="2.60.40.10:FF:000719">
    <property type="entry name" value="nephrin isoform X1"/>
    <property type="match status" value="1"/>
</dbReference>
<keyword evidence="13" id="KW-1185">Reference proteome</keyword>
<evidence type="ECO:0000259" key="11">
    <source>
        <dbReference type="PROSITE" id="PS50853"/>
    </source>
</evidence>
<dbReference type="PROSITE" id="PS50853">
    <property type="entry name" value="FN3"/>
    <property type="match status" value="1"/>
</dbReference>
<dbReference type="SUPFAM" id="SSF48726">
    <property type="entry name" value="Immunoglobulin"/>
    <property type="match status" value="9"/>
</dbReference>
<evidence type="ECO:0000256" key="2">
    <source>
        <dbReference type="ARBA" id="ARBA00022692"/>
    </source>
</evidence>
<feature type="domain" description="Ig-like" evidence="10">
    <location>
        <begin position="228"/>
        <end position="311"/>
    </location>
</feature>
<evidence type="ECO:0008006" key="14">
    <source>
        <dbReference type="Google" id="ProtNLM"/>
    </source>
</evidence>
<dbReference type="InterPro" id="IPR051170">
    <property type="entry name" value="Neural/epithelial_adhesion"/>
</dbReference>
<feature type="domain" description="Ig-like" evidence="10">
    <location>
        <begin position="692"/>
        <end position="784"/>
    </location>
</feature>
<dbReference type="SMART" id="SM00409">
    <property type="entry name" value="IG"/>
    <property type="match status" value="9"/>
</dbReference>
<dbReference type="InterPro" id="IPR003598">
    <property type="entry name" value="Ig_sub2"/>
</dbReference>
<dbReference type="GO" id="GO:0048812">
    <property type="term" value="P:neuron projection morphogenesis"/>
    <property type="evidence" value="ECO:0007669"/>
    <property type="project" value="UniProtKB-ARBA"/>
</dbReference>
<keyword evidence="8" id="KW-1015">Disulfide bond</keyword>
<dbReference type="Proteomes" id="UP000235965">
    <property type="component" value="Unassembled WGS sequence"/>
</dbReference>
<dbReference type="PANTHER" id="PTHR12231:SF253">
    <property type="entry name" value="DPR-INTERACTING PROTEIN ETA, ISOFORM B-RELATED"/>
    <property type="match status" value="1"/>
</dbReference>
<sequence>MKTYRISNLLRHSRTGLCFCSAVVLQYYELQVYYNRNVIRGNTAVLKCTIPSFVREYITVTSWVQDSKFNIYPTTKGEGKYHMLPSGELLIRRVDDEDKFRSYQCRAVNRLTGTTLLSGGRAKFSVTDPPVASAPRPLEKQASMQVRKDQTAVLPCYVEGNPPPAIRWFRQDHHQLRALAEADDRIYRAGECLIIQHVVESDAGRWVCVANNTAGVERMDVVLHVTSPLNVVIQPSGQLTVDVGGKATLTCHVSGSSPHLPATRTWLKDGHVVGPGGEALVLEKVQREDAGMYQCLVRSEDDSAQSSVQLRLGAAHPQLLYKFIYQTMQPGPPVSLKCIATGNPTPHITWHLDGFPLPQSDRFVIGQYVTLHGDVISHVNISNVQVEDGGIYRCTATNRVGEVSHSADMRVYGLPYIRPMPNMSAVAGERLYVACPVAGYPIESIVWQKDGRRLPLNRRQHIFPNGTLLLENVQGDPDRGIYRCTASNKQGRTATQTLPLNVIAPPKISPFAFQMDLHLGNRAGVQCLVTNGDLPLTIEWRKDGGPVDMDVSVQQLGEFTSSLSIDSLRPHHAGNYTCLATNSAAQASHSSRLLVNVPPRIGPFTFGELIEGVRTQVQCVIQAGDPPLTLRWLKDGVTLPPELGIQVMQDDFSSTLAIPRVSRAHAGNYTCIAGNPAKTASVTAQLVVSVPPRWVLEPRDRNVTRDDSVIFHCQAEGFPTPTLTWRKVIGRQPNEYQDLSIHGRGVQIFPNGTLLIQPVLQEHQGQYLCEAINGVGAGLSAVVSLIVHVPPEFEVKSAQSSVRRGSSQTLQCQAIGDGPMSIEWQREGVRFPALLQPRYEVKGTPVKGGYLSELHITDTAKSDSGTFTCIAKNPYGRAERIVHLQVQDAPGQPQDLRVVDTSSRSVQLAWLAPRDDRSPVLQYVVQYQQESNSR</sequence>
<dbReference type="CDD" id="cd20956">
    <property type="entry name" value="IgI_4_Dscam"/>
    <property type="match status" value="1"/>
</dbReference>
<keyword evidence="2" id="KW-0812">Transmembrane</keyword>
<feature type="domain" description="Ig-like" evidence="10">
    <location>
        <begin position="791"/>
        <end position="887"/>
    </location>
</feature>
<feature type="domain" description="Ig-like" evidence="10">
    <location>
        <begin position="41"/>
        <end position="127"/>
    </location>
</feature>
<organism evidence="12 13">
    <name type="scientific">Cryptotermes secundus</name>
    <dbReference type="NCBI Taxonomy" id="105785"/>
    <lineage>
        <taxon>Eukaryota</taxon>
        <taxon>Metazoa</taxon>
        <taxon>Ecdysozoa</taxon>
        <taxon>Arthropoda</taxon>
        <taxon>Hexapoda</taxon>
        <taxon>Insecta</taxon>
        <taxon>Pterygota</taxon>
        <taxon>Neoptera</taxon>
        <taxon>Polyneoptera</taxon>
        <taxon>Dictyoptera</taxon>
        <taxon>Blattodea</taxon>
        <taxon>Blattoidea</taxon>
        <taxon>Termitoidae</taxon>
        <taxon>Kalotermitidae</taxon>
        <taxon>Cryptotermitinae</taxon>
        <taxon>Cryptotermes</taxon>
    </lineage>
</organism>
<comment type="subcellular location">
    <subcellularLocation>
        <location evidence="1">Membrane</location>
        <topology evidence="1">Single-pass type I membrane protein</topology>
    </subcellularLocation>
</comment>
<dbReference type="CDD" id="cd00096">
    <property type="entry name" value="Ig"/>
    <property type="match status" value="2"/>
</dbReference>
<dbReference type="InterPro" id="IPR013783">
    <property type="entry name" value="Ig-like_fold"/>
</dbReference>
<evidence type="ECO:0000256" key="6">
    <source>
        <dbReference type="ARBA" id="ARBA00022989"/>
    </source>
</evidence>
<reference evidence="12 13" key="1">
    <citation type="submission" date="2017-12" db="EMBL/GenBank/DDBJ databases">
        <title>Hemimetabolous genomes reveal molecular basis of termite eusociality.</title>
        <authorList>
            <person name="Harrison M.C."/>
            <person name="Jongepier E."/>
            <person name="Robertson H.M."/>
            <person name="Arning N."/>
            <person name="Bitard-Feildel T."/>
            <person name="Chao H."/>
            <person name="Childers C.P."/>
            <person name="Dinh H."/>
            <person name="Doddapaneni H."/>
            <person name="Dugan S."/>
            <person name="Gowin J."/>
            <person name="Greiner C."/>
            <person name="Han Y."/>
            <person name="Hu H."/>
            <person name="Hughes D.S.T."/>
            <person name="Huylmans A.-K."/>
            <person name="Kemena C."/>
            <person name="Kremer L.P.M."/>
            <person name="Lee S.L."/>
            <person name="Lopez-Ezquerra A."/>
            <person name="Mallet L."/>
            <person name="Monroy-Kuhn J.M."/>
            <person name="Moser A."/>
            <person name="Murali S.C."/>
            <person name="Muzny D.M."/>
            <person name="Otani S."/>
            <person name="Piulachs M.-D."/>
            <person name="Poelchau M."/>
            <person name="Qu J."/>
            <person name="Schaub F."/>
            <person name="Wada-Katsumata A."/>
            <person name="Worley K.C."/>
            <person name="Xie Q."/>
            <person name="Ylla G."/>
            <person name="Poulsen M."/>
            <person name="Gibbs R.A."/>
            <person name="Schal C."/>
            <person name="Richards S."/>
            <person name="Belles X."/>
            <person name="Korb J."/>
            <person name="Bornberg-Bauer E."/>
        </authorList>
    </citation>
    <scope>NUCLEOTIDE SEQUENCE [LARGE SCALE GENOMIC DNA]</scope>
    <source>
        <tissue evidence="12">Whole body</tissue>
    </source>
</reference>
<evidence type="ECO:0000256" key="5">
    <source>
        <dbReference type="ARBA" id="ARBA00022889"/>
    </source>
</evidence>
<proteinExistence type="predicted"/>
<dbReference type="InterPro" id="IPR007110">
    <property type="entry name" value="Ig-like_dom"/>
</dbReference>